<dbReference type="PANTHER" id="PTHR42866:SF2">
    <property type="entry name" value="3-DEOXY-MANNO-OCTULOSONATE CYTIDYLYLTRANSFERASE, MITOCHONDRIAL"/>
    <property type="match status" value="1"/>
</dbReference>
<evidence type="ECO:0000313" key="6">
    <source>
        <dbReference type="EMBL" id="MDX8415090.1"/>
    </source>
</evidence>
<evidence type="ECO:0000256" key="1">
    <source>
        <dbReference type="ARBA" id="ARBA00022679"/>
    </source>
</evidence>
<dbReference type="InterPro" id="IPR003329">
    <property type="entry name" value="Cytidylyl_trans"/>
</dbReference>
<dbReference type="NCBIfam" id="NF003952">
    <property type="entry name" value="PRK05450.1-5"/>
    <property type="match status" value="1"/>
</dbReference>
<comment type="catalytic activity">
    <reaction evidence="4">
        <text>3-deoxy-alpha-D-manno-oct-2-ulosonate + CTP = CMP-3-deoxy-beta-D-manno-octulosonate + diphosphate</text>
        <dbReference type="Rhea" id="RHEA:23448"/>
        <dbReference type="ChEBI" id="CHEBI:33019"/>
        <dbReference type="ChEBI" id="CHEBI:37563"/>
        <dbReference type="ChEBI" id="CHEBI:85986"/>
        <dbReference type="ChEBI" id="CHEBI:85987"/>
        <dbReference type="EC" id="2.7.7.38"/>
    </reaction>
</comment>
<sequence length="355" mass="39516">MKGIIISTFQIALWAIPACIGIAMLIRGKESYEDSYVNSSWRANGISERKYIAIFRLLGVLLIAAAATIFYYVHLSENISLPDDEKDFWNEIDKSKGANAIFKTAILLSGAIAIPTRMGSTRFPGKPLAMLGSKRVLEHVYEKCLSSKNAQGVFILTDSPEIDAFSKSIGANCIMTSPECQNGTERIVEALEKINAEFIVNVQGDEPFIPPSLIDSIFEIRSRTHCEIATAATPIADAEELFNPNNVKVLTNASGQIIYFSRSPLPFVRGENDKNMWLKKRKYLKHIGIYGYSREALQKYAKLPKSSLETCESLEQLRFIDAGIPMSLVESDYKVVGIDTPEDLEKAQKMLEAKI</sequence>
<comment type="similarity">
    <text evidence="4">Belongs to the KdsB family.</text>
</comment>
<dbReference type="EMBL" id="JALBUT010000002">
    <property type="protein sequence ID" value="MDX8415090.1"/>
    <property type="molecule type" value="Genomic_DNA"/>
</dbReference>
<gene>
    <name evidence="4 6" type="primary">kdsB</name>
    <name evidence="6" type="ORF">MOX91_02700</name>
</gene>
<keyword evidence="1 4" id="KW-0808">Transferase</keyword>
<protein>
    <recommendedName>
        <fullName evidence="4">3-deoxy-manno-octulosonate cytidylyltransferase</fullName>
        <ecNumber evidence="4">2.7.7.38</ecNumber>
    </recommendedName>
    <alternativeName>
        <fullName evidence="4">CMP-2-keto-3-deoxyoctulosonic acid synthase</fullName>
        <shortName evidence="4">CKS</shortName>
        <shortName evidence="4">CMP-KDO synthase</shortName>
    </alternativeName>
</protein>
<dbReference type="InterPro" id="IPR029044">
    <property type="entry name" value="Nucleotide-diphossugar_trans"/>
</dbReference>
<dbReference type="NCBIfam" id="NF009905">
    <property type="entry name" value="PRK13368.1"/>
    <property type="match status" value="1"/>
</dbReference>
<feature type="transmembrane region" description="Helical" evidence="5">
    <location>
        <begin position="51"/>
        <end position="73"/>
    </location>
</feature>
<comment type="function">
    <text evidence="4">Activates KDO (a required 8-carbon sugar) for incorporation into bacterial lipopolysaccharide in Gram-negative bacteria.</text>
</comment>
<comment type="caution">
    <text evidence="6">The sequence shown here is derived from an EMBL/GenBank/DDBJ whole genome shotgun (WGS) entry which is preliminary data.</text>
</comment>
<dbReference type="EC" id="2.7.7.38" evidence="4"/>
<keyword evidence="3 4" id="KW-0448">Lipopolysaccharide biosynthesis</keyword>
<keyword evidence="7" id="KW-1185">Reference proteome</keyword>
<accession>A0ABU4WHL3</accession>
<keyword evidence="4" id="KW-0963">Cytoplasm</keyword>
<keyword evidence="5" id="KW-0472">Membrane</keyword>
<dbReference type="InterPro" id="IPR004528">
    <property type="entry name" value="KdsB"/>
</dbReference>
<dbReference type="Proteomes" id="UP001275932">
    <property type="component" value="Unassembled WGS sequence"/>
</dbReference>
<keyword evidence="5" id="KW-1133">Transmembrane helix</keyword>
<dbReference type="CDD" id="cd02517">
    <property type="entry name" value="CMP-KDO-Synthetase"/>
    <property type="match status" value="1"/>
</dbReference>
<reference evidence="6 7" key="1">
    <citation type="submission" date="2022-03" db="EMBL/GenBank/DDBJ databases">
        <title>Novel taxa within the pig intestine.</title>
        <authorList>
            <person name="Wylensek D."/>
            <person name="Bishof K."/>
            <person name="Afrizal A."/>
            <person name="Clavel T."/>
        </authorList>
    </citation>
    <scope>NUCLEOTIDE SEQUENCE [LARGE SCALE GENOMIC DNA]</scope>
    <source>
        <strain evidence="6 7">CLA-KB-P66</strain>
    </source>
</reference>
<evidence type="ECO:0000313" key="7">
    <source>
        <dbReference type="Proteomes" id="UP001275932"/>
    </source>
</evidence>
<dbReference type="NCBIfam" id="TIGR00466">
    <property type="entry name" value="kdsB"/>
    <property type="match status" value="1"/>
</dbReference>
<dbReference type="Pfam" id="PF02348">
    <property type="entry name" value="CTP_transf_3"/>
    <property type="match status" value="1"/>
</dbReference>
<keyword evidence="5" id="KW-0812">Transmembrane</keyword>
<keyword evidence="2 4" id="KW-0548">Nucleotidyltransferase</keyword>
<evidence type="ECO:0000256" key="5">
    <source>
        <dbReference type="SAM" id="Phobius"/>
    </source>
</evidence>
<dbReference type="GO" id="GO:0008690">
    <property type="term" value="F:3-deoxy-manno-octulosonate cytidylyltransferase activity"/>
    <property type="evidence" value="ECO:0007669"/>
    <property type="project" value="UniProtKB-EC"/>
</dbReference>
<dbReference type="SUPFAM" id="SSF53448">
    <property type="entry name" value="Nucleotide-diphospho-sugar transferases"/>
    <property type="match status" value="1"/>
</dbReference>
<comment type="pathway">
    <text evidence="4">Nucleotide-sugar biosynthesis; CMP-3-deoxy-D-manno-octulosonate biosynthesis; CMP-3-deoxy-D-manno-octulosonate from 3-deoxy-D-manno-octulosonate and CTP: step 1/1.</text>
</comment>
<comment type="subcellular location">
    <subcellularLocation>
        <location evidence="4">Cytoplasm</location>
    </subcellularLocation>
</comment>
<dbReference type="PANTHER" id="PTHR42866">
    <property type="entry name" value="3-DEOXY-MANNO-OCTULOSONATE CYTIDYLYLTRANSFERASE"/>
    <property type="match status" value="1"/>
</dbReference>
<feature type="transmembrane region" description="Helical" evidence="5">
    <location>
        <begin position="6"/>
        <end position="26"/>
    </location>
</feature>
<evidence type="ECO:0000256" key="2">
    <source>
        <dbReference type="ARBA" id="ARBA00022695"/>
    </source>
</evidence>
<dbReference type="Gene3D" id="3.90.550.10">
    <property type="entry name" value="Spore Coat Polysaccharide Biosynthesis Protein SpsA, Chain A"/>
    <property type="match status" value="1"/>
</dbReference>
<name>A0ABU4WHL3_9BACT</name>
<proteinExistence type="inferred from homology"/>
<evidence type="ECO:0000256" key="3">
    <source>
        <dbReference type="ARBA" id="ARBA00022985"/>
    </source>
</evidence>
<evidence type="ECO:0000256" key="4">
    <source>
        <dbReference type="HAMAP-Rule" id="MF_00057"/>
    </source>
</evidence>
<organism evidence="6 7">
    <name type="scientific">Intestinicryptomonas porci</name>
    <dbReference type="NCBI Taxonomy" id="2926320"/>
    <lineage>
        <taxon>Bacteria</taxon>
        <taxon>Pseudomonadati</taxon>
        <taxon>Verrucomicrobiota</taxon>
        <taxon>Opitutia</taxon>
        <taxon>Opitutales</taxon>
        <taxon>Intestinicryptomonaceae</taxon>
        <taxon>Intestinicryptomonas</taxon>
    </lineage>
</organism>
<dbReference type="HAMAP" id="MF_00057">
    <property type="entry name" value="KdsB"/>
    <property type="match status" value="1"/>
</dbReference>
<dbReference type="RefSeq" id="WP_370396535.1">
    <property type="nucleotide sequence ID" value="NZ_JALBUT010000002.1"/>
</dbReference>